<comment type="caution">
    <text evidence="9">The sequence shown here is derived from an EMBL/GenBank/DDBJ whole genome shotgun (WGS) entry which is preliminary data.</text>
</comment>
<dbReference type="PROSITE" id="PS50066">
    <property type="entry name" value="MADS_BOX_2"/>
    <property type="match status" value="1"/>
</dbReference>
<reference evidence="9" key="1">
    <citation type="submission" date="2024-03" db="EMBL/GenBank/DDBJ databases">
        <title>WGS assembly of Saponaria officinalis var. Norfolk2.</title>
        <authorList>
            <person name="Jenkins J."/>
            <person name="Shu S."/>
            <person name="Grimwood J."/>
            <person name="Barry K."/>
            <person name="Goodstein D."/>
            <person name="Schmutz J."/>
            <person name="Leebens-Mack J."/>
            <person name="Osbourn A."/>
        </authorList>
    </citation>
    <scope>NUCLEOTIDE SEQUENCE [LARGE SCALE GENOMIC DNA]</scope>
    <source>
        <strain evidence="9">JIC</strain>
    </source>
</reference>
<dbReference type="PANTHER" id="PTHR48019">
    <property type="entry name" value="SERUM RESPONSE FACTOR HOMOLOG"/>
    <property type="match status" value="1"/>
</dbReference>
<dbReference type="SMART" id="SM00432">
    <property type="entry name" value="MADS"/>
    <property type="match status" value="1"/>
</dbReference>
<evidence type="ECO:0000256" key="2">
    <source>
        <dbReference type="ARBA" id="ARBA00023015"/>
    </source>
</evidence>
<dbReference type="Gene3D" id="3.40.1810.10">
    <property type="entry name" value="Transcription factor, MADS-box"/>
    <property type="match status" value="1"/>
</dbReference>
<dbReference type="Pfam" id="PF01486">
    <property type="entry name" value="K-box"/>
    <property type="match status" value="1"/>
</dbReference>
<dbReference type="PROSITE" id="PS51297">
    <property type="entry name" value="K_BOX"/>
    <property type="match status" value="1"/>
</dbReference>
<dbReference type="InterPro" id="IPR036879">
    <property type="entry name" value="TF_MADSbox_sf"/>
</dbReference>
<dbReference type="PROSITE" id="PS00350">
    <property type="entry name" value="MADS_BOX_1"/>
    <property type="match status" value="1"/>
</dbReference>
<dbReference type="InterPro" id="IPR002100">
    <property type="entry name" value="TF_MADSbox"/>
</dbReference>
<accession>A0AAW1GLF6</accession>
<evidence type="ECO:0000256" key="4">
    <source>
        <dbReference type="ARBA" id="ARBA00023163"/>
    </source>
</evidence>
<dbReference type="GO" id="GO:0003700">
    <property type="term" value="F:DNA-binding transcription factor activity"/>
    <property type="evidence" value="ECO:0007669"/>
    <property type="project" value="InterPro"/>
</dbReference>
<dbReference type="CDD" id="cd00265">
    <property type="entry name" value="MADS_MEF2_like"/>
    <property type="match status" value="1"/>
</dbReference>
<dbReference type="GO" id="GO:0000977">
    <property type="term" value="F:RNA polymerase II transcription regulatory region sequence-specific DNA binding"/>
    <property type="evidence" value="ECO:0007669"/>
    <property type="project" value="InterPro"/>
</dbReference>
<keyword evidence="10" id="KW-1185">Reference proteome</keyword>
<feature type="domain" description="K-box" evidence="8">
    <location>
        <begin position="92"/>
        <end position="182"/>
    </location>
</feature>
<evidence type="ECO:0000256" key="3">
    <source>
        <dbReference type="ARBA" id="ARBA00023125"/>
    </source>
</evidence>
<gene>
    <name evidence="9" type="ORF">RND81_14G035800</name>
</gene>
<proteinExistence type="predicted"/>
<feature type="domain" description="MADS-box" evidence="7">
    <location>
        <begin position="1"/>
        <end position="61"/>
    </location>
</feature>
<evidence type="ECO:0000313" key="10">
    <source>
        <dbReference type="Proteomes" id="UP001443914"/>
    </source>
</evidence>
<evidence type="ECO:0000256" key="1">
    <source>
        <dbReference type="ARBA" id="ARBA00004123"/>
    </source>
</evidence>
<keyword evidence="5" id="KW-0539">Nucleus</keyword>
<organism evidence="9 10">
    <name type="scientific">Saponaria officinalis</name>
    <name type="common">Common soapwort</name>
    <name type="synonym">Lychnis saponaria</name>
    <dbReference type="NCBI Taxonomy" id="3572"/>
    <lineage>
        <taxon>Eukaryota</taxon>
        <taxon>Viridiplantae</taxon>
        <taxon>Streptophyta</taxon>
        <taxon>Embryophyta</taxon>
        <taxon>Tracheophyta</taxon>
        <taxon>Spermatophyta</taxon>
        <taxon>Magnoliopsida</taxon>
        <taxon>eudicotyledons</taxon>
        <taxon>Gunneridae</taxon>
        <taxon>Pentapetalae</taxon>
        <taxon>Caryophyllales</taxon>
        <taxon>Caryophyllaceae</taxon>
        <taxon>Caryophylleae</taxon>
        <taxon>Saponaria</taxon>
    </lineage>
</organism>
<dbReference type="Proteomes" id="UP001443914">
    <property type="component" value="Unassembled WGS sequence"/>
</dbReference>
<name>A0AAW1GLF6_SAPOF</name>
<dbReference type="GO" id="GO:0046983">
    <property type="term" value="F:protein dimerization activity"/>
    <property type="evidence" value="ECO:0007669"/>
    <property type="project" value="InterPro"/>
</dbReference>
<keyword evidence="4" id="KW-0804">Transcription</keyword>
<dbReference type="InterPro" id="IPR002487">
    <property type="entry name" value="TF_Kbox"/>
</dbReference>
<dbReference type="GO" id="GO:0045944">
    <property type="term" value="P:positive regulation of transcription by RNA polymerase II"/>
    <property type="evidence" value="ECO:0007669"/>
    <property type="project" value="InterPro"/>
</dbReference>
<dbReference type="GO" id="GO:0005634">
    <property type="term" value="C:nucleus"/>
    <property type="evidence" value="ECO:0007669"/>
    <property type="project" value="UniProtKB-SubCell"/>
</dbReference>
<dbReference type="InterPro" id="IPR050142">
    <property type="entry name" value="MADS-box/MEF2_TF"/>
</dbReference>
<dbReference type="Pfam" id="PF00319">
    <property type="entry name" value="SRF-TF"/>
    <property type="match status" value="1"/>
</dbReference>
<dbReference type="SUPFAM" id="SSF55455">
    <property type="entry name" value="SRF-like"/>
    <property type="match status" value="1"/>
</dbReference>
<dbReference type="PRINTS" id="PR00404">
    <property type="entry name" value="MADSDOMAIN"/>
</dbReference>
<evidence type="ECO:0000256" key="5">
    <source>
        <dbReference type="ARBA" id="ARBA00023242"/>
    </source>
</evidence>
<evidence type="ECO:0000259" key="7">
    <source>
        <dbReference type="PROSITE" id="PS50066"/>
    </source>
</evidence>
<evidence type="ECO:0000256" key="6">
    <source>
        <dbReference type="SAM" id="Coils"/>
    </source>
</evidence>
<sequence>MGRGKIEIKKIENKSSRQVTFSKRRNGLFKKAEELSVLCACDIAVIVYSTTGRLFHFANKSMEQILDRYNKREQKTQEVSTVEHVAEVTLEQSPPQSDLQSLKQEYVKLQALYLRMRGEGLDGLDFEELTQLENQLFDGIKLVSSKKEQVMKNQIDKSKLQEQKARLENEKLGKQVEELKQSLRSSCSESNSSKKRRIEEGCTEKEVDSYNFLRLGLPSTVCCDEKAPKIEATSDESNGQMDSR</sequence>
<feature type="coiled-coil region" evidence="6">
    <location>
        <begin position="150"/>
        <end position="182"/>
    </location>
</feature>
<protein>
    <submittedName>
        <fullName evidence="9">Uncharacterized protein</fullName>
    </submittedName>
</protein>
<dbReference type="EMBL" id="JBDFQZ010000014">
    <property type="protein sequence ID" value="KAK9664354.1"/>
    <property type="molecule type" value="Genomic_DNA"/>
</dbReference>
<dbReference type="AlphaFoldDB" id="A0AAW1GLF6"/>
<keyword evidence="2" id="KW-0805">Transcription regulation</keyword>
<keyword evidence="6" id="KW-0175">Coiled coil</keyword>
<dbReference type="InterPro" id="IPR033896">
    <property type="entry name" value="MEF2-like_N"/>
</dbReference>
<evidence type="ECO:0000313" key="9">
    <source>
        <dbReference type="EMBL" id="KAK9664354.1"/>
    </source>
</evidence>
<comment type="subcellular location">
    <subcellularLocation>
        <location evidence="1">Nucleus</location>
    </subcellularLocation>
</comment>
<evidence type="ECO:0000259" key="8">
    <source>
        <dbReference type="PROSITE" id="PS51297"/>
    </source>
</evidence>
<keyword evidence="3" id="KW-0238">DNA-binding</keyword>